<comment type="caution">
    <text evidence="4">The sequence shown here is derived from an EMBL/GenBank/DDBJ whole genome shotgun (WGS) entry which is preliminary data.</text>
</comment>
<dbReference type="InterPro" id="IPR011009">
    <property type="entry name" value="Kinase-like_dom_sf"/>
</dbReference>
<reference evidence="4" key="1">
    <citation type="submission" date="2022-04" db="EMBL/GenBank/DDBJ databases">
        <authorList>
            <person name="Xu L."/>
            <person name="Lv Z."/>
        </authorList>
    </citation>
    <scope>NUCLEOTIDE SEQUENCE</scope>
    <source>
        <strain evidence="4">LV_2022a</strain>
    </source>
</reference>
<evidence type="ECO:0000259" key="3">
    <source>
        <dbReference type="PROSITE" id="PS50011"/>
    </source>
</evidence>
<evidence type="ECO:0000313" key="5">
    <source>
        <dbReference type="Proteomes" id="UP001292079"/>
    </source>
</evidence>
<dbReference type="SUPFAM" id="SSF48371">
    <property type="entry name" value="ARM repeat"/>
    <property type="match status" value="1"/>
</dbReference>
<dbReference type="AlphaFoldDB" id="A0AAE1ZJL6"/>
<keyword evidence="5" id="KW-1185">Reference proteome</keyword>
<gene>
    <name evidence="4" type="ORF">MN116_002200</name>
</gene>
<dbReference type="InterPro" id="IPR051177">
    <property type="entry name" value="CIK-Related_Protein"/>
</dbReference>
<dbReference type="Gene3D" id="1.25.10.10">
    <property type="entry name" value="Leucine-rich Repeat Variant"/>
    <property type="match status" value="1"/>
</dbReference>
<protein>
    <recommendedName>
        <fullName evidence="3">Protein kinase domain-containing protein</fullName>
    </recommendedName>
</protein>
<evidence type="ECO:0000256" key="1">
    <source>
        <dbReference type="ARBA" id="ARBA00038349"/>
    </source>
</evidence>
<name>A0AAE1ZJL6_SCHME</name>
<evidence type="ECO:0000256" key="2">
    <source>
        <dbReference type="SAM" id="MobiDB-lite"/>
    </source>
</evidence>
<dbReference type="InterPro" id="IPR016024">
    <property type="entry name" value="ARM-type_fold"/>
</dbReference>
<feature type="domain" description="Protein kinase" evidence="3">
    <location>
        <begin position="1"/>
        <end position="265"/>
    </location>
</feature>
<feature type="region of interest" description="Disordered" evidence="2">
    <location>
        <begin position="685"/>
        <end position="707"/>
    </location>
</feature>
<dbReference type="PROSITE" id="PS50011">
    <property type="entry name" value="PROTEIN_KINASE_DOM"/>
    <property type="match status" value="1"/>
</dbReference>
<reference evidence="4" key="2">
    <citation type="journal article" date="2023" name="Infect Dis Poverty">
        <title>Chromosome-scale genome of the human blood fluke Schistosoma mekongi and its implications for public health.</title>
        <authorList>
            <person name="Zhou M."/>
            <person name="Xu L."/>
            <person name="Xu D."/>
            <person name="Chen W."/>
            <person name="Khan J."/>
            <person name="Hu Y."/>
            <person name="Huang H."/>
            <person name="Wei H."/>
            <person name="Zhang Y."/>
            <person name="Chusongsang P."/>
            <person name="Tanasarnprasert K."/>
            <person name="Hu X."/>
            <person name="Limpanont Y."/>
            <person name="Lv Z."/>
        </authorList>
    </citation>
    <scope>NUCLEOTIDE SEQUENCE</scope>
    <source>
        <strain evidence="4">LV_2022a</strain>
    </source>
</reference>
<evidence type="ECO:0000313" key="4">
    <source>
        <dbReference type="EMBL" id="KAK4475112.1"/>
    </source>
</evidence>
<dbReference type="PANTHER" id="PTHR12984:SF15">
    <property type="entry name" value="PROTEIN-ASSOCIATING WITH THE CARBOXYL-TERMINAL DOMAIN OF EZRIN"/>
    <property type="match status" value="1"/>
</dbReference>
<organism evidence="4 5">
    <name type="scientific">Schistosoma mekongi</name>
    <name type="common">Parasitic worm</name>
    <dbReference type="NCBI Taxonomy" id="38744"/>
    <lineage>
        <taxon>Eukaryota</taxon>
        <taxon>Metazoa</taxon>
        <taxon>Spiralia</taxon>
        <taxon>Lophotrochozoa</taxon>
        <taxon>Platyhelminthes</taxon>
        <taxon>Trematoda</taxon>
        <taxon>Digenea</taxon>
        <taxon>Strigeidida</taxon>
        <taxon>Schistosomatoidea</taxon>
        <taxon>Schistosomatidae</taxon>
        <taxon>Schistosoma</taxon>
    </lineage>
</organism>
<dbReference type="Gene3D" id="1.10.510.10">
    <property type="entry name" value="Transferase(Phosphotransferase) domain 1"/>
    <property type="match status" value="1"/>
</dbReference>
<accession>A0AAE1ZJL6</accession>
<dbReference type="InterPro" id="IPR000719">
    <property type="entry name" value="Prot_kinase_dom"/>
</dbReference>
<comment type="similarity">
    <text evidence="1">Belongs to the protein kinase superfamily.</text>
</comment>
<dbReference type="PANTHER" id="PTHR12984">
    <property type="entry name" value="SCY1-RELATED S/T PROTEIN KINASE-LIKE"/>
    <property type="match status" value="1"/>
</dbReference>
<dbReference type="Proteomes" id="UP001292079">
    <property type="component" value="Unassembled WGS sequence"/>
</dbReference>
<dbReference type="EMBL" id="JALJAT010000001">
    <property type="protein sequence ID" value="KAK4475112.1"/>
    <property type="molecule type" value="Genomic_DNA"/>
</dbReference>
<proteinExistence type="inferred from homology"/>
<dbReference type="SUPFAM" id="SSF56112">
    <property type="entry name" value="Protein kinase-like (PK-like)"/>
    <property type="match status" value="1"/>
</dbReference>
<dbReference type="GO" id="GO:0004672">
    <property type="term" value="F:protein kinase activity"/>
    <property type="evidence" value="ECO:0007669"/>
    <property type="project" value="InterPro"/>
</dbReference>
<dbReference type="InterPro" id="IPR011989">
    <property type="entry name" value="ARM-like"/>
</dbReference>
<sequence length="707" mass="79892">MGNTISDPSIHLIKGECLRGGFAIYKNDDYEVSFHHTFQPVYNKFRIIKYFKTPTAPNRNSDSQSDIKCTTYMDLATSNFQLRASIPAKLRHPSILRVHKAFSDASDSLYLVVENSVPFSAFILKPTMDDLLAGSHSLLSALNFLHNTLGVSHNNIVTTSIFIDSHRCWKLCGFEYALEFSNMSADHVARFEAFKGQQDTEALNFDPSYPFCYDIYCFSRMICALTEVGVEGYFHQFAQVLARSCMHSVPKVRIPSNHLLAHPSFKSPYIFALDFLDTYMARTDAEKEVFFRTFAEKILNSISEELFCSSILPRMFESTIFLDYPSQTILGQIFHSCEGNLQESPKRSWIISLKNFQKFINPLIVQKFMVNERHTRILLLQHFTGYLKGLTDSDLLNVILPQVCRGVFDNNNTLSVLSLQALGYLAHRLNATVVLNCLRCTEEDLCKSGKLKNSSNNSNTNSLNKSLITCVWPRSNLFYEAAPKISRNDREIPNCEKKQMHLLNESNRPLAKLAVFSPDYDPSMNCCLLSNKDNLSTDSRLSDGGDILKLSSTSSPTATASVSNSTNITTISSWNDVAEDCQQNTKSAYDEEDTKSCITSVESLINKPIHYTSLKTLVSKESPCHFENNTDYINNSLGISDKEREVDALLNLMEPVIVQKPVPLSPLSYKPVPYEVEVTGFSEFSSRQSTDEDTENGWEDAWNTDTW</sequence>
<dbReference type="GO" id="GO:0005524">
    <property type="term" value="F:ATP binding"/>
    <property type="evidence" value="ECO:0007669"/>
    <property type="project" value="InterPro"/>
</dbReference>